<name>A0A6N2KFR9_SALVM</name>
<gene>
    <name evidence="1" type="ORF">SVIM_LOCUS78017</name>
</gene>
<organism evidence="1">
    <name type="scientific">Salix viminalis</name>
    <name type="common">Common osier</name>
    <name type="synonym">Basket willow</name>
    <dbReference type="NCBI Taxonomy" id="40686"/>
    <lineage>
        <taxon>Eukaryota</taxon>
        <taxon>Viridiplantae</taxon>
        <taxon>Streptophyta</taxon>
        <taxon>Embryophyta</taxon>
        <taxon>Tracheophyta</taxon>
        <taxon>Spermatophyta</taxon>
        <taxon>Magnoliopsida</taxon>
        <taxon>eudicotyledons</taxon>
        <taxon>Gunneridae</taxon>
        <taxon>Pentapetalae</taxon>
        <taxon>rosids</taxon>
        <taxon>fabids</taxon>
        <taxon>Malpighiales</taxon>
        <taxon>Salicaceae</taxon>
        <taxon>Saliceae</taxon>
        <taxon>Salix</taxon>
    </lineage>
</organism>
<protein>
    <submittedName>
        <fullName evidence="1">Uncharacterized protein</fullName>
    </submittedName>
</protein>
<evidence type="ECO:0000313" key="1">
    <source>
        <dbReference type="EMBL" id="VFU27016.1"/>
    </source>
</evidence>
<dbReference type="EMBL" id="CAADRP010000335">
    <property type="protein sequence ID" value="VFU27016.1"/>
    <property type="molecule type" value="Genomic_DNA"/>
</dbReference>
<reference evidence="1" key="1">
    <citation type="submission" date="2019-03" db="EMBL/GenBank/DDBJ databases">
        <authorList>
            <person name="Mank J."/>
            <person name="Almeida P."/>
        </authorList>
    </citation>
    <scope>NUCLEOTIDE SEQUENCE</scope>
    <source>
        <strain evidence="1">78183</strain>
    </source>
</reference>
<dbReference type="AlphaFoldDB" id="A0A6N2KFR9"/>
<sequence>MGDIHQEETPLTCDKVWDREIILTALKDFHDNDMVLLQEAIERNFSDVRHREHKHSLQMGLQRRQGRCNPSR</sequence>
<proteinExistence type="predicted"/>
<accession>A0A6N2KFR9</accession>